<evidence type="ECO:0000256" key="2">
    <source>
        <dbReference type="SAM" id="MobiDB-lite"/>
    </source>
</evidence>
<feature type="region of interest" description="Disordered" evidence="2">
    <location>
        <begin position="291"/>
        <end position="317"/>
    </location>
</feature>
<dbReference type="InterPro" id="IPR013087">
    <property type="entry name" value="Znf_C2H2_type"/>
</dbReference>
<dbReference type="Proteomes" id="UP000663193">
    <property type="component" value="Chromosome 11"/>
</dbReference>
<proteinExistence type="predicted"/>
<feature type="domain" description="C2H2-type" evidence="3">
    <location>
        <begin position="368"/>
        <end position="394"/>
    </location>
</feature>
<feature type="region of interest" description="Disordered" evidence="2">
    <location>
        <begin position="263"/>
        <end position="282"/>
    </location>
</feature>
<accession>A0A7U2I461</accession>
<keyword evidence="5" id="KW-1185">Reference proteome</keyword>
<gene>
    <name evidence="4" type="ORF">JI435_153170</name>
</gene>
<keyword evidence="1" id="KW-0175">Coiled coil</keyword>
<dbReference type="SMART" id="SM00355">
    <property type="entry name" value="ZnF_C2H2"/>
    <property type="match status" value="3"/>
</dbReference>
<evidence type="ECO:0000259" key="3">
    <source>
        <dbReference type="SMART" id="SM00355"/>
    </source>
</evidence>
<sequence>MHPLNHYAAYVYGLCCTSKRGKSIFDQSILARYCLPSLRSYQDDKFRNRHGDVKLVGIWDSPWFLGILEDLETSLEDLEVEQLCDGDEKTLDDLDREYRMERLERLFKWYIRFLEKLFRALMFICVFSVFPNERRPPCKTMPWDILPSLAVLWGVCWMFYTPTNGTQAEEDYRIGVNNAFLNFPHASLAESPGHQFPFSTYDSDQNWDWSNVDFGYMTDRLQPWAIPAEVNPLQSTFEPISSFGIDAGLGVFTVPSTDSDGGKTLAGHGIASAMPRNEFSTENNRATGQFDTADRQHAPPPAPSRRQSASGEPGQVACVSHSLGPTTLSTLRRRIQPQWRCDRTCCNGQTFRTQSAWKTHMNKHDRPFTCDIPGCSRTEGYGTKGELQRHQKTHRSHLLQDEALSSNDTYYYCPEPSCDRSNKPFARKDNRDDHIKRKHVNYFDRDSQSMPSNSMHQENDNQVSDLDFTQQMGPEIAQRPATGKRKRVETHEASAASSTTACEDCGSVQAEISTLKRRVIELEDKLRSSKEKAETLSEVIRGGWNRGN</sequence>
<dbReference type="Gene3D" id="3.30.160.60">
    <property type="entry name" value="Classic Zinc Finger"/>
    <property type="match status" value="1"/>
</dbReference>
<evidence type="ECO:0000256" key="1">
    <source>
        <dbReference type="SAM" id="Coils"/>
    </source>
</evidence>
<feature type="region of interest" description="Disordered" evidence="2">
    <location>
        <begin position="423"/>
        <end position="460"/>
    </location>
</feature>
<name>A0A7U2I461_PHANO</name>
<feature type="compositionally biased region" description="Polar residues" evidence="2">
    <location>
        <begin position="448"/>
        <end position="460"/>
    </location>
</feature>
<protein>
    <recommendedName>
        <fullName evidence="3">C2H2-type domain-containing protein</fullName>
    </recommendedName>
</protein>
<organism evidence="4 5">
    <name type="scientific">Phaeosphaeria nodorum (strain SN15 / ATCC MYA-4574 / FGSC 10173)</name>
    <name type="common">Glume blotch fungus</name>
    <name type="synonym">Parastagonospora nodorum</name>
    <dbReference type="NCBI Taxonomy" id="321614"/>
    <lineage>
        <taxon>Eukaryota</taxon>
        <taxon>Fungi</taxon>
        <taxon>Dikarya</taxon>
        <taxon>Ascomycota</taxon>
        <taxon>Pezizomycotina</taxon>
        <taxon>Dothideomycetes</taxon>
        <taxon>Pleosporomycetidae</taxon>
        <taxon>Pleosporales</taxon>
        <taxon>Pleosporineae</taxon>
        <taxon>Phaeosphaeriaceae</taxon>
        <taxon>Parastagonospora</taxon>
    </lineage>
</organism>
<evidence type="ECO:0000313" key="4">
    <source>
        <dbReference type="EMBL" id="QRD01084.1"/>
    </source>
</evidence>
<dbReference type="VEuPathDB" id="FungiDB:JI435_153170"/>
<reference evidence="5" key="1">
    <citation type="journal article" date="2021" name="BMC Genomics">
        <title>Chromosome-level genome assembly and manually-curated proteome of model necrotroph Parastagonospora nodorum Sn15 reveals a genome-wide trove of candidate effector homologs, and redundancy of virulence-related functions within an accessory chromosome.</title>
        <authorList>
            <person name="Bertazzoni S."/>
            <person name="Jones D.A.B."/>
            <person name="Phan H.T."/>
            <person name="Tan K.-C."/>
            <person name="Hane J.K."/>
        </authorList>
    </citation>
    <scope>NUCLEOTIDE SEQUENCE [LARGE SCALE GENOMIC DNA]</scope>
    <source>
        <strain evidence="5">SN15 / ATCC MYA-4574 / FGSC 10173)</strain>
    </source>
</reference>
<dbReference type="EMBL" id="CP069033">
    <property type="protein sequence ID" value="QRD01084.1"/>
    <property type="molecule type" value="Genomic_DNA"/>
</dbReference>
<feature type="coiled-coil region" evidence="1">
    <location>
        <begin position="505"/>
        <end position="539"/>
    </location>
</feature>
<evidence type="ECO:0000313" key="5">
    <source>
        <dbReference type="Proteomes" id="UP000663193"/>
    </source>
</evidence>
<feature type="compositionally biased region" description="Basic and acidic residues" evidence="2">
    <location>
        <begin position="423"/>
        <end position="447"/>
    </location>
</feature>
<dbReference type="OrthoDB" id="5305647at2759"/>
<dbReference type="AlphaFoldDB" id="A0A7U2I461"/>
<feature type="domain" description="C2H2-type" evidence="3">
    <location>
        <begin position="339"/>
        <end position="364"/>
    </location>
</feature>
<feature type="domain" description="C2H2-type" evidence="3">
    <location>
        <begin position="411"/>
        <end position="439"/>
    </location>
</feature>